<keyword evidence="5" id="KW-0677">Repeat</keyword>
<name>A8QBP0_MALGO</name>
<dbReference type="PROSITE" id="PS00194">
    <property type="entry name" value="THIOREDOXIN_1"/>
    <property type="match status" value="2"/>
</dbReference>
<keyword evidence="4 11" id="KW-0732">Signal</keyword>
<evidence type="ECO:0000256" key="7">
    <source>
        <dbReference type="ARBA" id="ARBA00023235"/>
    </source>
</evidence>
<proteinExistence type="inferred from homology"/>
<evidence type="ECO:0000256" key="6">
    <source>
        <dbReference type="ARBA" id="ARBA00023157"/>
    </source>
</evidence>
<feature type="chain" id="PRO_5002725234" description="protein disulfide-isomerase" evidence="11">
    <location>
        <begin position="21"/>
        <end position="407"/>
    </location>
</feature>
<feature type="domain" description="Thioredoxin" evidence="12">
    <location>
        <begin position="134"/>
        <end position="255"/>
    </location>
</feature>
<comment type="similarity">
    <text evidence="2 9">Belongs to the protein disulfide isomerase family.</text>
</comment>
<dbReference type="Pfam" id="PF00085">
    <property type="entry name" value="Thioredoxin"/>
    <property type="match status" value="2"/>
</dbReference>
<evidence type="ECO:0000313" key="14">
    <source>
        <dbReference type="Proteomes" id="UP000008837"/>
    </source>
</evidence>
<dbReference type="PANTHER" id="PTHR45672">
    <property type="entry name" value="PROTEIN DISULFIDE-ISOMERASE C17H9.14C-RELATED"/>
    <property type="match status" value="1"/>
</dbReference>
<feature type="domain" description="Thioredoxin" evidence="12">
    <location>
        <begin position="12"/>
        <end position="131"/>
    </location>
</feature>
<evidence type="ECO:0000256" key="8">
    <source>
        <dbReference type="ARBA" id="ARBA00023284"/>
    </source>
</evidence>
<dbReference type="KEGG" id="mgl:MGL_3928"/>
<dbReference type="PANTHER" id="PTHR45672:SF11">
    <property type="entry name" value="PROTEIN DISULFIDE-ISOMERASE C17H9.14C"/>
    <property type="match status" value="1"/>
</dbReference>
<evidence type="ECO:0000256" key="9">
    <source>
        <dbReference type="RuleBase" id="RU004208"/>
    </source>
</evidence>
<evidence type="ECO:0000256" key="11">
    <source>
        <dbReference type="SAM" id="SignalP"/>
    </source>
</evidence>
<dbReference type="OMA" id="FINEHAG"/>
<sequence length="407" mass="45109">MHAAWILSALLVLVAAVVQASNVLDLTDTKAYDAVVGQSIGVMVEFFAPWCGHCKRLAPEYEKLADAFATKKNKVLIAKVDADANRELGERINLKGFPTLMYFPPNSQEGVPYSGARTTEALAEFVTEQSQVRSSLEPPRPPAALELDVDSFDRVVMDPELDVLVEFYAPWCGHCKRLEPVYEEVARTLERDDQCQMVKVNVDDPKNAELKKRFQVSSFPTLKFFPSGSDDKWPRPYLKERTADDLLAFMNEKCGTFRTKEGTLTQFAGRMPALDGLAARFYAAADATRESIHQEVAKYVEGMKGAVSSKRKASAGDYYLRVMDRITRDGTEYVQRESDRLSKILAKSAEGLTALTGHKIDDITRKINVLSAFMNERIANAAEKATQAAASASSEAEETASSVHDEL</sequence>
<dbReference type="InterPro" id="IPR013766">
    <property type="entry name" value="Thioredoxin_domain"/>
</dbReference>
<dbReference type="SUPFAM" id="SSF47933">
    <property type="entry name" value="ERP29 C domain-like"/>
    <property type="match status" value="1"/>
</dbReference>
<protein>
    <recommendedName>
        <fullName evidence="3">protein disulfide-isomerase</fullName>
        <ecNumber evidence="3">5.3.4.1</ecNumber>
    </recommendedName>
</protein>
<dbReference type="InterPro" id="IPR036356">
    <property type="entry name" value="ERp29_C_sf"/>
</dbReference>
<dbReference type="GO" id="GO:0006457">
    <property type="term" value="P:protein folding"/>
    <property type="evidence" value="ECO:0007669"/>
    <property type="project" value="TreeGrafter"/>
</dbReference>
<dbReference type="CDD" id="cd00238">
    <property type="entry name" value="ERp29c"/>
    <property type="match status" value="1"/>
</dbReference>
<dbReference type="NCBIfam" id="TIGR01126">
    <property type="entry name" value="pdi_dom"/>
    <property type="match status" value="1"/>
</dbReference>
<dbReference type="Pfam" id="PF07749">
    <property type="entry name" value="ERp29"/>
    <property type="match status" value="1"/>
</dbReference>
<evidence type="ECO:0000259" key="12">
    <source>
        <dbReference type="PROSITE" id="PS51352"/>
    </source>
</evidence>
<dbReference type="GeneID" id="5853240"/>
<dbReference type="Gene3D" id="1.20.1150.12">
    <property type="entry name" value="Endoplasmic reticulum resident protein 29, C-terminal domain"/>
    <property type="match status" value="1"/>
</dbReference>
<dbReference type="CDD" id="cd02998">
    <property type="entry name" value="PDI_a_ERp38"/>
    <property type="match status" value="1"/>
</dbReference>
<evidence type="ECO:0000256" key="3">
    <source>
        <dbReference type="ARBA" id="ARBA00012723"/>
    </source>
</evidence>
<evidence type="ECO:0000256" key="5">
    <source>
        <dbReference type="ARBA" id="ARBA00022737"/>
    </source>
</evidence>
<keyword evidence="14" id="KW-1185">Reference proteome</keyword>
<dbReference type="InterPro" id="IPR051063">
    <property type="entry name" value="PDI"/>
</dbReference>
<dbReference type="InParanoid" id="A8QBP0"/>
<feature type="region of interest" description="Disordered" evidence="10">
    <location>
        <begin position="384"/>
        <end position="407"/>
    </location>
</feature>
<dbReference type="OrthoDB" id="10264505at2759"/>
<keyword evidence="7" id="KW-0413">Isomerase</keyword>
<dbReference type="GO" id="GO:0005783">
    <property type="term" value="C:endoplasmic reticulum"/>
    <property type="evidence" value="ECO:0007669"/>
    <property type="project" value="InterPro"/>
</dbReference>
<dbReference type="Proteomes" id="UP000008837">
    <property type="component" value="Unassembled WGS sequence"/>
</dbReference>
<dbReference type="EC" id="5.3.4.1" evidence="3"/>
<dbReference type="InterPro" id="IPR036249">
    <property type="entry name" value="Thioredoxin-like_sf"/>
</dbReference>
<dbReference type="InterPro" id="IPR011679">
    <property type="entry name" value="ERp29_C"/>
</dbReference>
<reference evidence="13 14" key="1">
    <citation type="journal article" date="2007" name="Proc. Natl. Acad. Sci. U.S.A.">
        <title>Dandruff-associated Malassezia genomes reveal convergent and divergent virulence traits shared with plant and human fungal pathogens.</title>
        <authorList>
            <person name="Xu J."/>
            <person name="Saunders C.W."/>
            <person name="Hu P."/>
            <person name="Grant R.A."/>
            <person name="Boekhout T."/>
            <person name="Kuramae E.E."/>
            <person name="Kronstad J.W."/>
            <person name="Deangelis Y.M."/>
            <person name="Reeder N.L."/>
            <person name="Johnstone K.R."/>
            <person name="Leland M."/>
            <person name="Fieno A.M."/>
            <person name="Begley W.M."/>
            <person name="Sun Y."/>
            <person name="Lacey M.P."/>
            <person name="Chaudhary T."/>
            <person name="Keough T."/>
            <person name="Chu L."/>
            <person name="Sears R."/>
            <person name="Yuan B."/>
            <person name="Dawson T.L.Jr."/>
        </authorList>
    </citation>
    <scope>NUCLEOTIDE SEQUENCE [LARGE SCALE GENOMIC DNA]</scope>
    <source>
        <strain evidence="14">ATCC MYA-4612 / CBS 7966</strain>
    </source>
</reference>
<evidence type="ECO:0000256" key="10">
    <source>
        <dbReference type="SAM" id="MobiDB-lite"/>
    </source>
</evidence>
<dbReference type="RefSeq" id="XP_001728934.1">
    <property type="nucleotide sequence ID" value="XM_001728882.1"/>
</dbReference>
<evidence type="ECO:0000256" key="1">
    <source>
        <dbReference type="ARBA" id="ARBA00001182"/>
    </source>
</evidence>
<dbReference type="STRING" id="425265.A8QBP0"/>
<dbReference type="FunCoup" id="A8QBP0">
    <property type="interactions" value="155"/>
</dbReference>
<organism evidence="13 14">
    <name type="scientific">Malassezia globosa (strain ATCC MYA-4612 / CBS 7966)</name>
    <name type="common">Dandruff-associated fungus</name>
    <dbReference type="NCBI Taxonomy" id="425265"/>
    <lineage>
        <taxon>Eukaryota</taxon>
        <taxon>Fungi</taxon>
        <taxon>Dikarya</taxon>
        <taxon>Basidiomycota</taxon>
        <taxon>Ustilaginomycotina</taxon>
        <taxon>Malasseziomycetes</taxon>
        <taxon>Malasseziales</taxon>
        <taxon>Malasseziaceae</taxon>
        <taxon>Malassezia</taxon>
    </lineage>
</organism>
<accession>A8QBP0</accession>
<dbReference type="EMBL" id="AAYY01000016">
    <property type="protein sequence ID" value="EDP41720.1"/>
    <property type="molecule type" value="Genomic_DNA"/>
</dbReference>
<dbReference type="InterPro" id="IPR017937">
    <property type="entry name" value="Thioredoxin_CS"/>
</dbReference>
<dbReference type="AlphaFoldDB" id="A8QBP0"/>
<evidence type="ECO:0000256" key="2">
    <source>
        <dbReference type="ARBA" id="ARBA00006347"/>
    </source>
</evidence>
<evidence type="ECO:0000256" key="4">
    <source>
        <dbReference type="ARBA" id="ARBA00022729"/>
    </source>
</evidence>
<dbReference type="PROSITE" id="PS51352">
    <property type="entry name" value="THIOREDOXIN_2"/>
    <property type="match status" value="2"/>
</dbReference>
<dbReference type="PRINTS" id="PR00421">
    <property type="entry name" value="THIOREDOXIN"/>
</dbReference>
<keyword evidence="8" id="KW-0676">Redox-active center</keyword>
<gene>
    <name evidence="13" type="ORF">MGL_3928</name>
</gene>
<comment type="caution">
    <text evidence="13">The sequence shown here is derived from an EMBL/GenBank/DDBJ whole genome shotgun (WGS) entry which is preliminary data.</text>
</comment>
<dbReference type="VEuPathDB" id="FungiDB:MGL_3928"/>
<dbReference type="GO" id="GO:0003756">
    <property type="term" value="F:protein disulfide isomerase activity"/>
    <property type="evidence" value="ECO:0007669"/>
    <property type="project" value="UniProtKB-EC"/>
</dbReference>
<comment type="catalytic activity">
    <reaction evidence="1">
        <text>Catalyzes the rearrangement of -S-S- bonds in proteins.</text>
        <dbReference type="EC" id="5.3.4.1"/>
    </reaction>
</comment>
<evidence type="ECO:0000313" key="13">
    <source>
        <dbReference type="EMBL" id="EDP41720.1"/>
    </source>
</evidence>
<dbReference type="SUPFAM" id="SSF52833">
    <property type="entry name" value="Thioredoxin-like"/>
    <property type="match status" value="2"/>
</dbReference>
<dbReference type="InterPro" id="IPR005788">
    <property type="entry name" value="PDI_thioredoxin-like_dom"/>
</dbReference>
<feature type="signal peptide" evidence="11">
    <location>
        <begin position="1"/>
        <end position="20"/>
    </location>
</feature>
<dbReference type="Gene3D" id="3.40.30.10">
    <property type="entry name" value="Glutaredoxin"/>
    <property type="match status" value="2"/>
</dbReference>
<keyword evidence="6" id="KW-1015">Disulfide bond</keyword>